<feature type="transmembrane region" description="Helical" evidence="3">
    <location>
        <begin position="13"/>
        <end position="34"/>
    </location>
</feature>
<keyword evidence="3" id="KW-1133">Transmembrane helix</keyword>
<feature type="compositionally biased region" description="Low complexity" evidence="2">
    <location>
        <begin position="396"/>
        <end position="406"/>
    </location>
</feature>
<reference evidence="4" key="1">
    <citation type="journal article" date="2022" name="Int. J. Mol. Sci.">
        <title>Draft Genome of Tanacetum Coccineum: Genomic Comparison of Closely Related Tanacetum-Family Plants.</title>
        <authorList>
            <person name="Yamashiro T."/>
            <person name="Shiraishi A."/>
            <person name="Nakayama K."/>
            <person name="Satake H."/>
        </authorList>
    </citation>
    <scope>NUCLEOTIDE SEQUENCE</scope>
</reference>
<keyword evidence="3" id="KW-0812">Transmembrane</keyword>
<gene>
    <name evidence="4" type="ORF">Tco_1071194</name>
</gene>
<organism evidence="4 5">
    <name type="scientific">Tanacetum coccineum</name>
    <dbReference type="NCBI Taxonomy" id="301880"/>
    <lineage>
        <taxon>Eukaryota</taxon>
        <taxon>Viridiplantae</taxon>
        <taxon>Streptophyta</taxon>
        <taxon>Embryophyta</taxon>
        <taxon>Tracheophyta</taxon>
        <taxon>Spermatophyta</taxon>
        <taxon>Magnoliopsida</taxon>
        <taxon>eudicotyledons</taxon>
        <taxon>Gunneridae</taxon>
        <taxon>Pentapetalae</taxon>
        <taxon>asterids</taxon>
        <taxon>campanulids</taxon>
        <taxon>Asterales</taxon>
        <taxon>Asteraceae</taxon>
        <taxon>Asteroideae</taxon>
        <taxon>Anthemideae</taxon>
        <taxon>Anthemidinae</taxon>
        <taxon>Tanacetum</taxon>
    </lineage>
</organism>
<feature type="compositionally biased region" description="Low complexity" evidence="2">
    <location>
        <begin position="268"/>
        <end position="286"/>
    </location>
</feature>
<feature type="compositionally biased region" description="Acidic residues" evidence="2">
    <location>
        <begin position="308"/>
        <end position="317"/>
    </location>
</feature>
<feature type="compositionally biased region" description="Gly residues" evidence="2">
    <location>
        <begin position="738"/>
        <end position="755"/>
    </location>
</feature>
<feature type="compositionally biased region" description="Basic and acidic residues" evidence="2">
    <location>
        <begin position="407"/>
        <end position="428"/>
    </location>
</feature>
<dbReference type="EMBL" id="BQNB010019828">
    <property type="protein sequence ID" value="GJT89477.1"/>
    <property type="molecule type" value="Genomic_DNA"/>
</dbReference>
<dbReference type="Proteomes" id="UP001151760">
    <property type="component" value="Unassembled WGS sequence"/>
</dbReference>
<evidence type="ECO:0000256" key="3">
    <source>
        <dbReference type="SAM" id="Phobius"/>
    </source>
</evidence>
<evidence type="ECO:0000313" key="4">
    <source>
        <dbReference type="EMBL" id="GJT89477.1"/>
    </source>
</evidence>
<feature type="coiled-coil region" evidence="1">
    <location>
        <begin position="620"/>
        <end position="675"/>
    </location>
</feature>
<keyword evidence="5" id="KW-1185">Reference proteome</keyword>
<proteinExistence type="predicted"/>
<protein>
    <submittedName>
        <fullName evidence="4">Uncharacterized protein</fullName>
    </submittedName>
</protein>
<name>A0ABQ5HNM1_9ASTR</name>
<sequence>MNNQPLSMAGKRLLYKSLDVLIGYGLSVIMMSMIKNMRCEHRVMNRCVSCQQQLPSGFLHVYVEFQRISLTGFRSCASRSQTGASQSRQSTESGVVGVSGVDAVFSVTIDTGSMSGVRWTAREESLIRREHGFGCLVVVLWISVGGSPIHSVNADDLGLFFDVLLSVDLLELQVGWWITHSEEDSSQLVLELGRTKLQIISPYCANTIAAWLATLGEGLKYSSNIRHNKGIPVMAISVISISSDSSEDSVGTPIGRVILFGTIPTTIPDTTPVITPPATQTDTPSDPSEDPSSDHIPPLPATSPFLSSDDDSTDSDTPDTPSSPTHDTPFTEITASTQRSPTIRISSSLLLASGQPIPYGRPYRYHLNGPVHMMTARKRVRPLPTHRLAERHPTGHSSSDSSSEASSDFHSDASSDPSSRHSLPDHSSPDLPGTSAGPSRKRRRSPMTSVPALSPVSGALSPVRADLIPSPKRVRDSGYLAEVEVDPRETSLRDDVIVRVSDEPHLEQDSDPEVQAEIDECFAYADALRDRGIDARVVVETIDRDETETGVRGPVEVRVERVTHPVMPEDIPEPAQEGAVEVTYETLGDLVQRFHDHTEAIPVHRIQTIEGVQREQGHRIVGVESAVMALTERIAELERDNRRLRGTMSVESQRVDRLQRGMSRMQRELRQMRRLRFYDRVRVGRLEAKMPSTRSGASMTREEFEELVARRVAEELEAREAARTLEPLNENGDELEGDNGGNGNGNGGNGMNGGK</sequence>
<evidence type="ECO:0000313" key="5">
    <source>
        <dbReference type="Proteomes" id="UP001151760"/>
    </source>
</evidence>
<keyword evidence="3" id="KW-0472">Membrane</keyword>
<feature type="compositionally biased region" description="Low complexity" evidence="2">
    <location>
        <begin position="318"/>
        <end position="331"/>
    </location>
</feature>
<reference evidence="4" key="2">
    <citation type="submission" date="2022-01" db="EMBL/GenBank/DDBJ databases">
        <authorList>
            <person name="Yamashiro T."/>
            <person name="Shiraishi A."/>
            <person name="Satake H."/>
            <person name="Nakayama K."/>
        </authorList>
    </citation>
    <scope>NUCLEOTIDE SEQUENCE</scope>
</reference>
<accession>A0ABQ5HNM1</accession>
<feature type="region of interest" description="Disordered" evidence="2">
    <location>
        <begin position="382"/>
        <end position="457"/>
    </location>
</feature>
<feature type="region of interest" description="Disordered" evidence="2">
    <location>
        <begin position="718"/>
        <end position="755"/>
    </location>
</feature>
<evidence type="ECO:0000256" key="1">
    <source>
        <dbReference type="SAM" id="Coils"/>
    </source>
</evidence>
<comment type="caution">
    <text evidence="4">The sequence shown here is derived from an EMBL/GenBank/DDBJ whole genome shotgun (WGS) entry which is preliminary data.</text>
</comment>
<feature type="region of interest" description="Disordered" evidence="2">
    <location>
        <begin position="268"/>
        <end position="341"/>
    </location>
</feature>
<keyword evidence="1" id="KW-0175">Coiled coil</keyword>
<evidence type="ECO:0000256" key="2">
    <source>
        <dbReference type="SAM" id="MobiDB-lite"/>
    </source>
</evidence>